<evidence type="ECO:0000256" key="1">
    <source>
        <dbReference type="ARBA" id="ARBA00009437"/>
    </source>
</evidence>
<sequence length="296" mass="33441">MDRLHLMQTFVDIVELGSLAAVARQRNVAPAAITQALQSLEAEASSRLLVRTTRRMSLTPEGERFLLDCHRILNDVDDSFERVADKGPLRGTIRLTTTNDFGRHHLPPLIDAFLLLHPLVRFELILSDGMDDLVQGHFDLAIRMGPLTDSRFRSRRLLTDHRKVCAAPSYWDEHGRPDQPEALQQHNCLVLARPGEPQSHWHFSKQGKTFSVAVSGNRSASDGGVLRQWARQGAGVVLKSGFDVRHDLEQGHLEAVLEAYTQHEVNIYAVWPGQSLVPRRVQGFLDFIQAKLEQEW</sequence>
<keyword evidence="3" id="KW-0238">DNA-binding</keyword>
<dbReference type="EMBL" id="JBHTMN010000006">
    <property type="protein sequence ID" value="MFD1382700.1"/>
    <property type="molecule type" value="Genomic_DNA"/>
</dbReference>
<dbReference type="PANTHER" id="PTHR30537">
    <property type="entry name" value="HTH-TYPE TRANSCRIPTIONAL REGULATOR"/>
    <property type="match status" value="1"/>
</dbReference>
<dbReference type="SUPFAM" id="SSF53850">
    <property type="entry name" value="Periplasmic binding protein-like II"/>
    <property type="match status" value="1"/>
</dbReference>
<dbReference type="Proteomes" id="UP001597059">
    <property type="component" value="Unassembled WGS sequence"/>
</dbReference>
<dbReference type="SUPFAM" id="SSF46785">
    <property type="entry name" value="Winged helix' DNA-binding domain"/>
    <property type="match status" value="1"/>
</dbReference>
<dbReference type="Gene3D" id="1.10.10.10">
    <property type="entry name" value="Winged helix-like DNA-binding domain superfamily/Winged helix DNA-binding domain"/>
    <property type="match status" value="1"/>
</dbReference>
<dbReference type="InterPro" id="IPR000847">
    <property type="entry name" value="LysR_HTH_N"/>
</dbReference>
<evidence type="ECO:0000259" key="5">
    <source>
        <dbReference type="PROSITE" id="PS50931"/>
    </source>
</evidence>
<keyword evidence="4" id="KW-0804">Transcription</keyword>
<keyword evidence="2" id="KW-0805">Transcription regulation</keyword>
<evidence type="ECO:0000256" key="3">
    <source>
        <dbReference type="ARBA" id="ARBA00023125"/>
    </source>
</evidence>
<comment type="similarity">
    <text evidence="1">Belongs to the LysR transcriptional regulatory family.</text>
</comment>
<dbReference type="InterPro" id="IPR036390">
    <property type="entry name" value="WH_DNA-bd_sf"/>
</dbReference>
<dbReference type="InterPro" id="IPR036388">
    <property type="entry name" value="WH-like_DNA-bd_sf"/>
</dbReference>
<comment type="caution">
    <text evidence="6">The sequence shown here is derived from an EMBL/GenBank/DDBJ whole genome shotgun (WGS) entry which is preliminary data.</text>
</comment>
<protein>
    <submittedName>
        <fullName evidence="6">LysR family transcriptional regulator</fullName>
    </submittedName>
</protein>
<dbReference type="Gene3D" id="3.40.190.290">
    <property type="match status" value="1"/>
</dbReference>
<feature type="domain" description="HTH lysR-type" evidence="5">
    <location>
        <begin position="1"/>
        <end position="59"/>
    </location>
</feature>
<dbReference type="RefSeq" id="WP_377365875.1">
    <property type="nucleotide sequence ID" value="NZ_JBHTMN010000006.1"/>
</dbReference>
<dbReference type="PANTHER" id="PTHR30537:SF5">
    <property type="entry name" value="HTH-TYPE TRANSCRIPTIONAL ACTIVATOR TTDR-RELATED"/>
    <property type="match status" value="1"/>
</dbReference>
<dbReference type="InterPro" id="IPR058163">
    <property type="entry name" value="LysR-type_TF_proteobact-type"/>
</dbReference>
<keyword evidence="7" id="KW-1185">Reference proteome</keyword>
<evidence type="ECO:0000256" key="2">
    <source>
        <dbReference type="ARBA" id="ARBA00023015"/>
    </source>
</evidence>
<name>A0ABW4AXK4_9GAMM</name>
<dbReference type="PROSITE" id="PS50931">
    <property type="entry name" value="HTH_LYSR"/>
    <property type="match status" value="1"/>
</dbReference>
<proteinExistence type="inferred from homology"/>
<gene>
    <name evidence="6" type="ORF">ACFQ45_04960</name>
</gene>
<reference evidence="7" key="1">
    <citation type="journal article" date="2019" name="Int. J. Syst. Evol. Microbiol.">
        <title>The Global Catalogue of Microorganisms (GCM) 10K type strain sequencing project: providing services to taxonomists for standard genome sequencing and annotation.</title>
        <authorList>
            <consortium name="The Broad Institute Genomics Platform"/>
            <consortium name="The Broad Institute Genome Sequencing Center for Infectious Disease"/>
            <person name="Wu L."/>
            <person name="Ma J."/>
        </authorList>
    </citation>
    <scope>NUCLEOTIDE SEQUENCE [LARGE SCALE GENOMIC DNA]</scope>
    <source>
        <strain evidence="7">JCM 30774</strain>
    </source>
</reference>
<evidence type="ECO:0000313" key="6">
    <source>
        <dbReference type="EMBL" id="MFD1382700.1"/>
    </source>
</evidence>
<dbReference type="Pfam" id="PF03466">
    <property type="entry name" value="LysR_substrate"/>
    <property type="match status" value="1"/>
</dbReference>
<evidence type="ECO:0000256" key="4">
    <source>
        <dbReference type="ARBA" id="ARBA00023163"/>
    </source>
</evidence>
<dbReference type="CDD" id="cd08422">
    <property type="entry name" value="PBP2_CrgA_like"/>
    <property type="match status" value="1"/>
</dbReference>
<dbReference type="Pfam" id="PF00126">
    <property type="entry name" value="HTH_1"/>
    <property type="match status" value="1"/>
</dbReference>
<organism evidence="6 7">
    <name type="scientific">Rhodanobacter aciditrophus</name>
    <dbReference type="NCBI Taxonomy" id="1623218"/>
    <lineage>
        <taxon>Bacteria</taxon>
        <taxon>Pseudomonadati</taxon>
        <taxon>Pseudomonadota</taxon>
        <taxon>Gammaproteobacteria</taxon>
        <taxon>Lysobacterales</taxon>
        <taxon>Rhodanobacteraceae</taxon>
        <taxon>Rhodanobacter</taxon>
    </lineage>
</organism>
<dbReference type="InterPro" id="IPR005119">
    <property type="entry name" value="LysR_subst-bd"/>
</dbReference>
<evidence type="ECO:0000313" key="7">
    <source>
        <dbReference type="Proteomes" id="UP001597059"/>
    </source>
</evidence>
<accession>A0ABW4AXK4</accession>